<dbReference type="GO" id="GO:0006355">
    <property type="term" value="P:regulation of DNA-templated transcription"/>
    <property type="evidence" value="ECO:0007669"/>
    <property type="project" value="TreeGrafter"/>
</dbReference>
<keyword evidence="3" id="KW-1185">Reference proteome</keyword>
<dbReference type="InterPro" id="IPR052158">
    <property type="entry name" value="INH-QAR"/>
</dbReference>
<protein>
    <submittedName>
        <fullName evidence="2">ThiJ/PfpI family protein</fullName>
    </submittedName>
</protein>
<dbReference type="Pfam" id="PF01965">
    <property type="entry name" value="DJ-1_PfpI"/>
    <property type="match status" value="1"/>
</dbReference>
<dbReference type="InterPro" id="IPR002818">
    <property type="entry name" value="DJ-1/PfpI"/>
</dbReference>
<comment type="caution">
    <text evidence="2">The sequence shown here is derived from an EMBL/GenBank/DDBJ whole genome shotgun (WGS) entry which is preliminary data.</text>
</comment>
<dbReference type="EMBL" id="BBYR01000058">
    <property type="protein sequence ID" value="GAP37781.1"/>
    <property type="molecule type" value="Genomic_DNA"/>
</dbReference>
<gene>
    <name evidence="2" type="ORF">ISF6_3726</name>
</gene>
<dbReference type="PANTHER" id="PTHR43130">
    <property type="entry name" value="ARAC-FAMILY TRANSCRIPTIONAL REGULATOR"/>
    <property type="match status" value="1"/>
</dbReference>
<dbReference type="InterPro" id="IPR029062">
    <property type="entry name" value="Class_I_gatase-like"/>
</dbReference>
<dbReference type="Gene3D" id="3.40.50.880">
    <property type="match status" value="1"/>
</dbReference>
<proteinExistence type="predicted"/>
<dbReference type="STRING" id="1547922.ISF6_3726"/>
<evidence type="ECO:0000313" key="3">
    <source>
        <dbReference type="Proteomes" id="UP000037660"/>
    </source>
</evidence>
<dbReference type="AlphaFoldDB" id="A0A0K8P5C3"/>
<name>A0A0K8P5C3_PISS1</name>
<reference evidence="2 3" key="2">
    <citation type="journal article" date="2016" name="Science">
        <title>A bacterium that degrades and assimilates poly(ethylene terephthalate).</title>
        <authorList>
            <person name="Yoshida S."/>
            <person name="Hiraga K."/>
            <person name="Takehana T."/>
            <person name="Taniguchi I."/>
            <person name="Yamaji H."/>
            <person name="Maeda Y."/>
            <person name="Toyohara K."/>
            <person name="Miyamoto K."/>
            <person name="Kimura Y."/>
            <person name="Oda K."/>
        </authorList>
    </citation>
    <scope>NUCLEOTIDE SEQUENCE [LARGE SCALE GENOMIC DNA]</scope>
    <source>
        <strain evidence="3">NBRC 110686 / TISTR 2288 / 201-F6</strain>
    </source>
</reference>
<evidence type="ECO:0000259" key="1">
    <source>
        <dbReference type="Pfam" id="PF01965"/>
    </source>
</evidence>
<dbReference type="Proteomes" id="UP000037660">
    <property type="component" value="Unassembled WGS sequence"/>
</dbReference>
<accession>A0A0K8P5C3</accession>
<sequence length="203" mass="20705">MRIAIVAFDGFDELDALVPWGWLNRHAPAGWKAELAAPAPRITSMHGLTVDAQQPLAFANAADAVLFGGGLTTRAIAADGVLLDRLQLDPVRQRIAGVGAGTLLLARLGLLGDAAVATDAASKPWVVAAGVRVADTAFEAHGPVATACGGLAAERVAAWLIWHAAGPEAAHAALLQAAPVGEREAHVARVLDALRPVLGGPPG</sequence>
<dbReference type="SUPFAM" id="SSF52317">
    <property type="entry name" value="Class I glutamine amidotransferase-like"/>
    <property type="match status" value="1"/>
</dbReference>
<evidence type="ECO:0000313" key="2">
    <source>
        <dbReference type="EMBL" id="GAP37781.1"/>
    </source>
</evidence>
<organism evidence="2 3">
    <name type="scientific">Piscinibacter sakaiensis</name>
    <name type="common">Ideonella sakaiensis</name>
    <dbReference type="NCBI Taxonomy" id="1547922"/>
    <lineage>
        <taxon>Bacteria</taxon>
        <taxon>Pseudomonadati</taxon>
        <taxon>Pseudomonadota</taxon>
        <taxon>Betaproteobacteria</taxon>
        <taxon>Burkholderiales</taxon>
        <taxon>Sphaerotilaceae</taxon>
        <taxon>Piscinibacter</taxon>
    </lineage>
</organism>
<dbReference type="OrthoDB" id="3210279at2"/>
<reference evidence="3" key="1">
    <citation type="submission" date="2015-07" db="EMBL/GenBank/DDBJ databases">
        <title>Discovery of a poly(ethylene terephthalate assimilation.</title>
        <authorList>
            <person name="Yoshida S."/>
            <person name="Hiraga K."/>
            <person name="Takehana T."/>
            <person name="Taniguchi I."/>
            <person name="Yamaji H."/>
            <person name="Maeda Y."/>
            <person name="Toyohara K."/>
            <person name="Miyamoto K."/>
            <person name="Kimura Y."/>
            <person name="Oda K."/>
        </authorList>
    </citation>
    <scope>NUCLEOTIDE SEQUENCE [LARGE SCALE GENOMIC DNA]</scope>
    <source>
        <strain evidence="3">NBRC 110686 / TISTR 2288 / 201-F6</strain>
    </source>
</reference>
<feature type="domain" description="DJ-1/PfpI" evidence="1">
    <location>
        <begin position="1"/>
        <end position="150"/>
    </location>
</feature>
<dbReference type="PANTHER" id="PTHR43130:SF2">
    <property type="entry name" value="DJ-1_PFPI DOMAIN-CONTAINING PROTEIN"/>
    <property type="match status" value="1"/>
</dbReference>
<dbReference type="RefSeq" id="WP_054021694.1">
    <property type="nucleotide sequence ID" value="NZ_BBYR01000058.1"/>
</dbReference>